<keyword evidence="1" id="KW-0472">Membrane</keyword>
<feature type="transmembrane region" description="Helical" evidence="1">
    <location>
        <begin position="96"/>
        <end position="121"/>
    </location>
</feature>
<dbReference type="PANTHER" id="PTHR33133">
    <property type="entry name" value="OS08G0107100 PROTEIN-RELATED"/>
    <property type="match status" value="1"/>
</dbReference>
<feature type="transmembrane region" description="Helical" evidence="1">
    <location>
        <begin position="30"/>
        <end position="52"/>
    </location>
</feature>
<accession>A0A6A1VHJ5</accession>
<feature type="transmembrane region" description="Helical" evidence="1">
    <location>
        <begin position="261"/>
        <end position="293"/>
    </location>
</feature>
<feature type="transmembrane region" description="Helical" evidence="1">
    <location>
        <begin position="229"/>
        <end position="249"/>
    </location>
</feature>
<reference evidence="2 3" key="1">
    <citation type="journal article" date="2019" name="Plant Biotechnol. J.">
        <title>The red bayberry genome and genetic basis of sex determination.</title>
        <authorList>
            <person name="Jia H.M."/>
            <person name="Jia H.J."/>
            <person name="Cai Q.L."/>
            <person name="Wang Y."/>
            <person name="Zhao H.B."/>
            <person name="Yang W.F."/>
            <person name="Wang G.Y."/>
            <person name="Li Y.H."/>
            <person name="Zhan D.L."/>
            <person name="Shen Y.T."/>
            <person name="Niu Q.F."/>
            <person name="Chang L."/>
            <person name="Qiu J."/>
            <person name="Zhao L."/>
            <person name="Xie H.B."/>
            <person name="Fu W.Y."/>
            <person name="Jin J."/>
            <person name="Li X.W."/>
            <person name="Jiao Y."/>
            <person name="Zhou C.C."/>
            <person name="Tu T."/>
            <person name="Chai C.Y."/>
            <person name="Gao J.L."/>
            <person name="Fan L.J."/>
            <person name="van de Weg E."/>
            <person name="Wang J.Y."/>
            <person name="Gao Z.S."/>
        </authorList>
    </citation>
    <scope>NUCLEOTIDE SEQUENCE [LARGE SCALE GENOMIC DNA]</scope>
    <source>
        <tissue evidence="2">Leaves</tissue>
    </source>
</reference>
<sequence>MDREQEDLQFLGFSGIFKESFKIVFSWRRIFSQITLALILPLSLIFLAHIQISDLLFFKIMNDQDALSYSREGSRRYTKLSDMLSADWTAFWVFKVVYFTFLLVLSLLSTAAVVYTIASIFTAKDITFKKVMSVVPKVWKRLMVTFLWSFAVVLVYNLVSGVLFFLWVRLLGLHGIGIAIFVVLLLLYLTGFVYISIIWHLASVVSVLEDAYGIKAMIKSKDLIKGKTGLAVAIFFTLAVFYIGVQLLYENLVVFPMIRSVGIRIVLGLVCVLILVKVFLFGLVVETVLYLVCKSYHHENIDKSSLADHLEVYLGEYVPLKAQDVQLGEFDV</sequence>
<dbReference type="OrthoDB" id="1908649at2759"/>
<organism evidence="2 3">
    <name type="scientific">Morella rubra</name>
    <name type="common">Chinese bayberry</name>
    <dbReference type="NCBI Taxonomy" id="262757"/>
    <lineage>
        <taxon>Eukaryota</taxon>
        <taxon>Viridiplantae</taxon>
        <taxon>Streptophyta</taxon>
        <taxon>Embryophyta</taxon>
        <taxon>Tracheophyta</taxon>
        <taxon>Spermatophyta</taxon>
        <taxon>Magnoliopsida</taxon>
        <taxon>eudicotyledons</taxon>
        <taxon>Gunneridae</taxon>
        <taxon>Pentapetalae</taxon>
        <taxon>rosids</taxon>
        <taxon>fabids</taxon>
        <taxon>Fagales</taxon>
        <taxon>Myricaceae</taxon>
        <taxon>Morella</taxon>
    </lineage>
</organism>
<gene>
    <name evidence="2" type="ORF">CJ030_MR6G010856</name>
</gene>
<name>A0A6A1VHJ5_9ROSI</name>
<evidence type="ECO:0000313" key="2">
    <source>
        <dbReference type="EMBL" id="KAB1210560.1"/>
    </source>
</evidence>
<evidence type="ECO:0000313" key="3">
    <source>
        <dbReference type="Proteomes" id="UP000516437"/>
    </source>
</evidence>
<feature type="transmembrane region" description="Helical" evidence="1">
    <location>
        <begin position="178"/>
        <end position="208"/>
    </location>
</feature>
<keyword evidence="1" id="KW-0812">Transmembrane</keyword>
<proteinExistence type="predicted"/>
<protein>
    <submittedName>
        <fullName evidence="2">Uncharacterized protein</fullName>
    </submittedName>
</protein>
<evidence type="ECO:0000256" key="1">
    <source>
        <dbReference type="SAM" id="Phobius"/>
    </source>
</evidence>
<keyword evidence="3" id="KW-1185">Reference proteome</keyword>
<dbReference type="PANTHER" id="PTHR33133:SF5">
    <property type="entry name" value="OS08G0107100 PROTEIN"/>
    <property type="match status" value="1"/>
</dbReference>
<keyword evidence="1" id="KW-1133">Transmembrane helix</keyword>
<dbReference type="AlphaFoldDB" id="A0A6A1VHJ5"/>
<dbReference type="Proteomes" id="UP000516437">
    <property type="component" value="Chromosome 6"/>
</dbReference>
<dbReference type="EMBL" id="RXIC02000024">
    <property type="protein sequence ID" value="KAB1210560.1"/>
    <property type="molecule type" value="Genomic_DNA"/>
</dbReference>
<comment type="caution">
    <text evidence="2">The sequence shown here is derived from an EMBL/GenBank/DDBJ whole genome shotgun (WGS) entry which is preliminary data.</text>
</comment>
<feature type="transmembrane region" description="Helical" evidence="1">
    <location>
        <begin position="142"/>
        <end position="166"/>
    </location>
</feature>